<evidence type="ECO:0000256" key="6">
    <source>
        <dbReference type="ARBA" id="ARBA00022801"/>
    </source>
</evidence>
<gene>
    <name evidence="12" type="primary">eccB</name>
    <name evidence="12" type="ORF">CQY22_002330</name>
</gene>
<keyword evidence="3" id="KW-1003">Cell membrane</keyword>
<dbReference type="GO" id="GO:0016787">
    <property type="term" value="F:hydrolase activity"/>
    <property type="evidence" value="ECO:0007669"/>
    <property type="project" value="UniProtKB-KW"/>
</dbReference>
<dbReference type="STRING" id="85968.GCA_900073015_01918"/>
<dbReference type="PANTHER" id="PTHR40765">
    <property type="entry name" value="ESX-2 SECRETION SYSTEM ATPASE ECCB2"/>
    <property type="match status" value="1"/>
</dbReference>
<dbReference type="GO" id="GO:0005576">
    <property type="term" value="C:extracellular region"/>
    <property type="evidence" value="ECO:0007669"/>
    <property type="project" value="TreeGrafter"/>
</dbReference>
<evidence type="ECO:0000256" key="4">
    <source>
        <dbReference type="ARBA" id="ARBA00022692"/>
    </source>
</evidence>
<dbReference type="Gene3D" id="3.30.2390.20">
    <property type="entry name" value="Type VII secretion system EccB, repeat 1 domain"/>
    <property type="match status" value="1"/>
</dbReference>
<dbReference type="InterPro" id="IPR042485">
    <property type="entry name" value="T7SS_EccB_R3"/>
</dbReference>
<keyword evidence="6" id="KW-0378">Hydrolase</keyword>
<keyword evidence="8 11" id="KW-1133">Transmembrane helix</keyword>
<dbReference type="Proteomes" id="UP000230551">
    <property type="component" value="Unassembled WGS sequence"/>
</dbReference>
<dbReference type="GO" id="GO:0005886">
    <property type="term" value="C:plasma membrane"/>
    <property type="evidence" value="ECO:0007669"/>
    <property type="project" value="UniProtKB-SubCell"/>
</dbReference>
<dbReference type="EMBL" id="PDCN02000002">
    <property type="protein sequence ID" value="PIB77115.1"/>
    <property type="molecule type" value="Genomic_DNA"/>
</dbReference>
<evidence type="ECO:0000256" key="9">
    <source>
        <dbReference type="ARBA" id="ARBA00023136"/>
    </source>
</evidence>
<dbReference type="Gene3D" id="2.40.50.910">
    <property type="entry name" value="Type VII secretion system EccB, repeat 3 domain"/>
    <property type="match status" value="1"/>
</dbReference>
<reference evidence="12 13" key="1">
    <citation type="journal article" date="2017" name="Infect. Genet. Evol.">
        <title>The new phylogeny of the genus Mycobacterium: The old and the news.</title>
        <authorList>
            <person name="Tortoli E."/>
            <person name="Fedrizzi T."/>
            <person name="Meehan C.J."/>
            <person name="Trovato A."/>
            <person name="Grottola A."/>
            <person name="Giacobazzi E."/>
            <person name="Serpini G.F."/>
            <person name="Tagliazucchi S."/>
            <person name="Fabio A."/>
            <person name="Bettua C."/>
            <person name="Bertorelli R."/>
            <person name="Frascaro F."/>
            <person name="De Sanctis V."/>
            <person name="Pecorari M."/>
            <person name="Jousson O."/>
            <person name="Segata N."/>
            <person name="Cirillo D.M."/>
        </authorList>
    </citation>
    <scope>NUCLEOTIDE SEQUENCE [LARGE SCALE GENOMIC DNA]</scope>
    <source>
        <strain evidence="12 13">CIP1034565</strain>
    </source>
</reference>
<dbReference type="RefSeq" id="WP_090588777.1">
    <property type="nucleotide sequence ID" value="NZ_CP104302.1"/>
</dbReference>
<dbReference type="AlphaFoldDB" id="A0A2G5PFM6"/>
<protein>
    <submittedName>
        <fullName evidence="12">Type VII secretion protein EccB</fullName>
    </submittedName>
</protein>
<feature type="transmembrane region" description="Helical" evidence="11">
    <location>
        <begin position="70"/>
        <end position="91"/>
    </location>
</feature>
<evidence type="ECO:0000256" key="1">
    <source>
        <dbReference type="ARBA" id="ARBA00004162"/>
    </source>
</evidence>
<sequence>MSENQPEDDRRGFASRTPDNTNPDKVVYRRGFVTKHQVTGWRFVMRRLASGVALHDTRMLVDPLRSQSRAVVTGVLAVVAGLIGCFIFSLIRPGGVAGNDIVLADRASSALYVRVNDQLHPVLNLTSARLIAGKPVDPKNVNAKELDKFNRGPMIGIPGAPERMVQNTDRNAYWAACDGVGNAGSGSGVSVIAGPLDSDGERAKPLGRDAAVLVANGSGTWVLWDGRRSAIDLNDRAVTSALGWGVDAPTPRTVAVGLFNTVPEGAPLRAPAIPRSGDAPDFPMPGGAPIGSVVVSFSADNTMNHYAVLPDGLAPVSGVLAGILRNTDSHGFAQPPRLGADEIAKLPVSRMLDNGAYPQNPLTLVSVADSPITCASWAKPDGAASASLALLSGSLLPVANPSAAVPLIPAGSSASRAAITPGYGYLVRTVGNEPTAPATGSLFWVSDTGIRYGIEAANSEDAVKTAAALGLVEAPVPAPWSVLSLLPAGPALSPADALVASTFTENRASS</sequence>
<dbReference type="OrthoDB" id="3847604at2"/>
<dbReference type="Pfam" id="PF05108">
    <property type="entry name" value="T7SS_ESX1_EccB"/>
    <property type="match status" value="1"/>
</dbReference>
<comment type="caution">
    <text evidence="12">The sequence shown here is derived from an EMBL/GenBank/DDBJ whole genome shotgun (WGS) entry which is preliminary data.</text>
</comment>
<keyword evidence="7" id="KW-0067">ATP-binding</keyword>
<comment type="subcellular location">
    <subcellularLocation>
        <location evidence="1">Cell membrane</location>
        <topology evidence="1">Single-pass membrane protein</topology>
    </subcellularLocation>
</comment>
<evidence type="ECO:0000256" key="5">
    <source>
        <dbReference type="ARBA" id="ARBA00022741"/>
    </source>
</evidence>
<keyword evidence="13" id="KW-1185">Reference proteome</keyword>
<accession>A0A2G5PFM6</accession>
<proteinExistence type="inferred from homology"/>
<dbReference type="GO" id="GO:0005524">
    <property type="term" value="F:ATP binding"/>
    <property type="evidence" value="ECO:0007669"/>
    <property type="project" value="UniProtKB-KW"/>
</dbReference>
<dbReference type="PANTHER" id="PTHR40765:SF2">
    <property type="entry name" value="ESX-2 SECRETION SYSTEM ATPASE ECCB2"/>
    <property type="match status" value="1"/>
</dbReference>
<evidence type="ECO:0000256" key="8">
    <source>
        <dbReference type="ARBA" id="ARBA00022989"/>
    </source>
</evidence>
<evidence type="ECO:0000256" key="11">
    <source>
        <dbReference type="SAM" id="Phobius"/>
    </source>
</evidence>
<evidence type="ECO:0000256" key="2">
    <source>
        <dbReference type="ARBA" id="ARBA00008149"/>
    </source>
</evidence>
<evidence type="ECO:0000313" key="12">
    <source>
        <dbReference type="EMBL" id="PIB77115.1"/>
    </source>
</evidence>
<dbReference type="InterPro" id="IPR007795">
    <property type="entry name" value="T7SS_EccB"/>
</dbReference>
<keyword evidence="5" id="KW-0547">Nucleotide-binding</keyword>
<comment type="similarity">
    <text evidence="2">Belongs to the EccB family.</text>
</comment>
<evidence type="ECO:0000313" key="13">
    <source>
        <dbReference type="Proteomes" id="UP000230551"/>
    </source>
</evidence>
<dbReference type="NCBIfam" id="TIGR03919">
    <property type="entry name" value="T7SS_EccB"/>
    <property type="match status" value="1"/>
</dbReference>
<name>A0A2G5PFM6_9MYCO</name>
<feature type="region of interest" description="Disordered" evidence="10">
    <location>
        <begin position="1"/>
        <end position="22"/>
    </location>
</feature>
<keyword evidence="4 11" id="KW-0812">Transmembrane</keyword>
<dbReference type="InterPro" id="IPR044857">
    <property type="entry name" value="T7SS_EccB_R1"/>
</dbReference>
<evidence type="ECO:0000256" key="7">
    <source>
        <dbReference type="ARBA" id="ARBA00022840"/>
    </source>
</evidence>
<evidence type="ECO:0000256" key="3">
    <source>
        <dbReference type="ARBA" id="ARBA00022475"/>
    </source>
</evidence>
<evidence type="ECO:0000256" key="10">
    <source>
        <dbReference type="SAM" id="MobiDB-lite"/>
    </source>
</evidence>
<organism evidence="12 13">
    <name type="scientific">Mycolicibacterium brumae</name>
    <dbReference type="NCBI Taxonomy" id="85968"/>
    <lineage>
        <taxon>Bacteria</taxon>
        <taxon>Bacillati</taxon>
        <taxon>Actinomycetota</taxon>
        <taxon>Actinomycetes</taxon>
        <taxon>Mycobacteriales</taxon>
        <taxon>Mycobacteriaceae</taxon>
        <taxon>Mycolicibacterium</taxon>
    </lineage>
</organism>
<keyword evidence="9 11" id="KW-0472">Membrane</keyword>